<dbReference type="Proteomes" id="UP000594263">
    <property type="component" value="Unplaced"/>
</dbReference>
<protein>
    <submittedName>
        <fullName evidence="1">Uncharacterized protein</fullName>
    </submittedName>
</protein>
<dbReference type="EnsemblPlants" id="Kaladp0083s0025.1.v1.1">
    <property type="protein sequence ID" value="Kaladp0083s0025.1.v1.1.CDS.1"/>
    <property type="gene ID" value="Kaladp0083s0025.v1.1"/>
</dbReference>
<dbReference type="AlphaFoldDB" id="A0A7N0UVK0"/>
<accession>A0A7N0UVK0</accession>
<reference evidence="1" key="1">
    <citation type="submission" date="2021-01" db="UniProtKB">
        <authorList>
            <consortium name="EnsemblPlants"/>
        </authorList>
    </citation>
    <scope>IDENTIFICATION</scope>
</reference>
<evidence type="ECO:0000313" key="2">
    <source>
        <dbReference type="Proteomes" id="UP000594263"/>
    </source>
</evidence>
<name>A0A7N0UVK0_KALFE</name>
<dbReference type="Gramene" id="Kaladp0083s0025.1.v1.1">
    <property type="protein sequence ID" value="Kaladp0083s0025.1.v1.1.CDS.1"/>
    <property type="gene ID" value="Kaladp0083s0025.v1.1"/>
</dbReference>
<sequence>MALFFHKKRLSNPAARLLCLVVLARQKMRCWLAAGGLAQANRRIGAATAVKPVLTCAVAA</sequence>
<evidence type="ECO:0000313" key="1">
    <source>
        <dbReference type="EnsemblPlants" id="Kaladp0083s0025.1.v1.1.CDS.1"/>
    </source>
</evidence>
<organism evidence="1 2">
    <name type="scientific">Kalanchoe fedtschenkoi</name>
    <name type="common">Lavender scallops</name>
    <name type="synonym">South American air plant</name>
    <dbReference type="NCBI Taxonomy" id="63787"/>
    <lineage>
        <taxon>Eukaryota</taxon>
        <taxon>Viridiplantae</taxon>
        <taxon>Streptophyta</taxon>
        <taxon>Embryophyta</taxon>
        <taxon>Tracheophyta</taxon>
        <taxon>Spermatophyta</taxon>
        <taxon>Magnoliopsida</taxon>
        <taxon>eudicotyledons</taxon>
        <taxon>Gunneridae</taxon>
        <taxon>Pentapetalae</taxon>
        <taxon>Saxifragales</taxon>
        <taxon>Crassulaceae</taxon>
        <taxon>Kalanchoe</taxon>
    </lineage>
</organism>
<keyword evidence="2" id="KW-1185">Reference proteome</keyword>
<proteinExistence type="predicted"/>